<dbReference type="Gene3D" id="3.40.190.150">
    <property type="entry name" value="Bordetella uptake gene, domain 1"/>
    <property type="match status" value="1"/>
</dbReference>
<dbReference type="EMBL" id="JQGC01000023">
    <property type="protein sequence ID" value="KFL29565.1"/>
    <property type="molecule type" value="Genomic_DNA"/>
</dbReference>
<keyword evidence="4" id="KW-1185">Reference proteome</keyword>
<evidence type="ECO:0000256" key="2">
    <source>
        <dbReference type="SAM" id="SignalP"/>
    </source>
</evidence>
<comment type="similarity">
    <text evidence="1">Belongs to the UPF0065 (bug) family.</text>
</comment>
<gene>
    <name evidence="3" type="ORF">JP75_20220</name>
</gene>
<accession>A0A087LY62</accession>
<evidence type="ECO:0000313" key="4">
    <source>
        <dbReference type="Proteomes" id="UP000028981"/>
    </source>
</evidence>
<dbReference type="RefSeq" id="WP_035086213.1">
    <property type="nucleotide sequence ID" value="NZ_JQGC01000023.1"/>
</dbReference>
<dbReference type="PANTHER" id="PTHR42928:SF5">
    <property type="entry name" value="BLR1237 PROTEIN"/>
    <property type="match status" value="1"/>
</dbReference>
<dbReference type="Gene3D" id="3.40.190.10">
    <property type="entry name" value="Periplasmic binding protein-like II"/>
    <property type="match status" value="1"/>
</dbReference>
<sequence length="318" mass="32727">MNKIWLAAGAILCGSALVAPVMAQDYPARPVQVVATGTAGTPTDIVARALAEALSASLGQRFVVENHPSANGAVAGGIVAEATPDGYSLLMASSSVLSVMPHLNEALTWDPFADLDPIISIGTAPLAIGVPPNSPYNTLEELVAGAKANPGDITAGAFSLALAHLAVLMLDQAADIDTTFVGYANSADLLTAGMSGEIGFMINGAGPLIPLFAAGSLKPIAVTSSKRFEGLPDVPTVAETYPGYDAGSWFGLFGPHDLDPAVRDKLVATISEIVQAPAFREQLLGLGASARILTGDDFKAVIRSDYDRFGSLIAQIQQ</sequence>
<keyword evidence="2" id="KW-0732">Signal</keyword>
<comment type="caution">
    <text evidence="3">The sequence shown here is derived from an EMBL/GenBank/DDBJ whole genome shotgun (WGS) entry which is preliminary data.</text>
</comment>
<feature type="signal peptide" evidence="2">
    <location>
        <begin position="1"/>
        <end position="23"/>
    </location>
</feature>
<reference evidence="3 4" key="1">
    <citation type="submission" date="2014-08" db="EMBL/GenBank/DDBJ databases">
        <authorList>
            <person name="Hassan Y.I."/>
            <person name="Lepp D."/>
            <person name="Zhou T."/>
        </authorList>
    </citation>
    <scope>NUCLEOTIDE SEQUENCE [LARGE SCALE GENOMIC DNA]</scope>
    <source>
        <strain evidence="3 4">IFO13584</strain>
    </source>
</reference>
<dbReference type="InterPro" id="IPR042100">
    <property type="entry name" value="Bug_dom1"/>
</dbReference>
<dbReference type="PIRSF" id="PIRSF017082">
    <property type="entry name" value="YflP"/>
    <property type="match status" value="1"/>
</dbReference>
<name>A0A087LY62_9HYPH</name>
<organism evidence="3 4">
    <name type="scientific">Devosia riboflavina</name>
    <dbReference type="NCBI Taxonomy" id="46914"/>
    <lineage>
        <taxon>Bacteria</taxon>
        <taxon>Pseudomonadati</taxon>
        <taxon>Pseudomonadota</taxon>
        <taxon>Alphaproteobacteria</taxon>
        <taxon>Hyphomicrobiales</taxon>
        <taxon>Devosiaceae</taxon>
        <taxon>Devosia</taxon>
    </lineage>
</organism>
<feature type="chain" id="PRO_5001825702" description="ABC transporter substrate-binding protein" evidence="2">
    <location>
        <begin position="24"/>
        <end position="318"/>
    </location>
</feature>
<evidence type="ECO:0000256" key="1">
    <source>
        <dbReference type="ARBA" id="ARBA00006987"/>
    </source>
</evidence>
<evidence type="ECO:0000313" key="3">
    <source>
        <dbReference type="EMBL" id="KFL29565.1"/>
    </source>
</evidence>
<dbReference type="AlphaFoldDB" id="A0A087LY62"/>
<dbReference type="STRING" id="46914.JP75_20220"/>
<proteinExistence type="inferred from homology"/>
<dbReference type="Pfam" id="PF03401">
    <property type="entry name" value="TctC"/>
    <property type="match status" value="1"/>
</dbReference>
<dbReference type="Proteomes" id="UP000028981">
    <property type="component" value="Unassembled WGS sequence"/>
</dbReference>
<evidence type="ECO:0008006" key="5">
    <source>
        <dbReference type="Google" id="ProtNLM"/>
    </source>
</evidence>
<dbReference type="SUPFAM" id="SSF53850">
    <property type="entry name" value="Periplasmic binding protein-like II"/>
    <property type="match status" value="1"/>
</dbReference>
<dbReference type="OrthoDB" id="7375033at2"/>
<dbReference type="PANTHER" id="PTHR42928">
    <property type="entry name" value="TRICARBOXYLATE-BINDING PROTEIN"/>
    <property type="match status" value="1"/>
</dbReference>
<dbReference type="CDD" id="cd07012">
    <property type="entry name" value="PBP2_Bug_TTT"/>
    <property type="match status" value="1"/>
</dbReference>
<dbReference type="InterPro" id="IPR005064">
    <property type="entry name" value="BUG"/>
</dbReference>
<protein>
    <recommendedName>
        <fullName evidence="5">ABC transporter substrate-binding protein</fullName>
    </recommendedName>
</protein>